<feature type="compositionally biased region" description="Low complexity" evidence="2">
    <location>
        <begin position="577"/>
        <end position="598"/>
    </location>
</feature>
<evidence type="ECO:0000259" key="4">
    <source>
        <dbReference type="Pfam" id="PF25547"/>
    </source>
</evidence>
<feature type="compositionally biased region" description="Basic and acidic residues" evidence="2">
    <location>
        <begin position="622"/>
        <end position="633"/>
    </location>
</feature>
<feature type="compositionally biased region" description="Low complexity" evidence="2">
    <location>
        <begin position="405"/>
        <end position="418"/>
    </location>
</feature>
<organism evidence="5 6">
    <name type="scientific">Nocardia aurantiaca</name>
    <dbReference type="NCBI Taxonomy" id="2675850"/>
    <lineage>
        <taxon>Bacteria</taxon>
        <taxon>Bacillati</taxon>
        <taxon>Actinomycetota</taxon>
        <taxon>Actinomycetes</taxon>
        <taxon>Mycobacteriales</taxon>
        <taxon>Nocardiaceae</taxon>
        <taxon>Nocardia</taxon>
    </lineage>
</organism>
<dbReference type="InterPro" id="IPR010427">
    <property type="entry name" value="DUF1023"/>
</dbReference>
<dbReference type="Pfam" id="PF25547">
    <property type="entry name" value="WXG100_2"/>
    <property type="match status" value="1"/>
</dbReference>
<name>A0A6I3KTY6_9NOCA</name>
<dbReference type="Proteomes" id="UP000432464">
    <property type="component" value="Unassembled WGS sequence"/>
</dbReference>
<reference evidence="5 6" key="1">
    <citation type="submission" date="2019-11" db="EMBL/GenBank/DDBJ databases">
        <title>Nocardia sp. nov. CT2-14 isolated from soil.</title>
        <authorList>
            <person name="Kanchanasin P."/>
            <person name="Tanasupawat S."/>
            <person name="Yuki M."/>
            <person name="Kudo T."/>
        </authorList>
    </citation>
    <scope>NUCLEOTIDE SEQUENCE [LARGE SCALE GENOMIC DNA]</scope>
    <source>
        <strain evidence="5 6">CT2-14</strain>
    </source>
</reference>
<evidence type="ECO:0000256" key="1">
    <source>
        <dbReference type="SAM" id="Coils"/>
    </source>
</evidence>
<evidence type="ECO:0000256" key="2">
    <source>
        <dbReference type="SAM" id="MobiDB-lite"/>
    </source>
</evidence>
<dbReference type="RefSeq" id="WP_154786042.1">
    <property type="nucleotide sequence ID" value="NZ_WMBB01000001.1"/>
</dbReference>
<sequence>MARDLESVAGQADDLLKDLDHLLGALGEAYPDGTGGDEIIKWLKPLRYGDDSGHGSVKEFGDNYRQLSTAADGFGDQLQSAKLNFYIAGGWLLAELAWAAATGPFAPESEVAVFTMARTTFRELGEMFVRRIENLIEGRITNALLKQILPKLIYEIGQGAVISAVQATTQELLVESIQNLDGHGHGFDWGAIGKNALVAGLSGGAGGAIGFGAHSVLPTEMGGWKGAFNGALTGAAAGVGGAGAGWLANGLVNGDWSFDPRSLTGGAFAGAGPSGLHGYNGDTNHNGPMGGHNTGDGSARVPGENGAKTTPLDHPGTTSDGRTVGVDTHGNGHYTGGDTSAGQHGGPGETNASGQHGTTGDPRANGQHGATADPSLTGQQGNTGDATGERGGDHGQQSGGPALHAASAPTATDSTPTDQPHDQSSDHSGDSTRSDNNGSFISDGRRERPDASAQDGSDATDSPSHRSADTQSVGGDRVGDSTSGDSTRADASGTQEHRAGDGTAATDPAGRTHDIGTDSQAAQSTPEHAADPAKDANSTGTTTLSNNGNTRPVGDPSEPGASPSAHTSDSGPATENRAPAADPARATATPRDPLRTPADGSTPRPADGTAPKPADGGAPKTPDTRAGVDRATRPDAPVQATRTGVEPTAHLAEPQTGGDHERNVDAYPAGSGDFLNLSGDAPRTPVDHDVQPHDRARAHDDNGPADDRGRPPGDHRTSPDDRAGSPGERPDITPIVPISVDAPPPADQSPRAGDARKYEIAAAAPVGDFHGNARTEGDLTPEVMHGQIQDNLRLIAPEGVVWNPNERHFVLSDGRIVRFEIGETSNGHVAEFVPSADGYDVRLSTKTRDEDVVRALAHEMAEIRLSQDDDILIDPRDDRPTRMSTHLGGRFAELRTLTAHIDRAVMDPARSGELPGLRHDLHDLMDHLGFHDPAHAPTVEDLLAEHDPGLAHRIELERAGVLSDRPTFDRHLTEDDFHQATENHLERLRELMTGDHAADLVRAEEHGLNGRMREELSRRVFEPLFEEEAKAARRQVPGFLEALDPINAAVNHPTLRGSEQAAAIHRAIDDFHDGMPQAARDALGADRFAQMHAAADGFANAFDRVTGVIDHATGRMNIGGEHTTLADFLHGIDRANRAAAENSLNVEYTVVLHDAVDGLSTVEVLPRPQPQHRLALEQYRFGADNESIERRPRPSVPAAAAGGHTIDVGVGRGAFAVEMTPAADRAGGGLIIKTELADAAIGGQRRRDLGILDAGPLMEPGTVMVYGDMLGNGHLLGGDIARVFINNVSAKLPDAAYHAIAGHLSDILAPGGRVEIQWDMKPDKIGEDRGSRHHIEGTKLWEALERLHQDSNSPFKLVEQTDFEHPGNRDYYYTIDAGSSNTLPHERMADYSPPQPEHRWIISYEPNDSGNHEHSPAEPSASPHHTSADHGNASPVGDFHGDAREGAEHLQPEFVRDQIRENQGLIAPEDVVWNDDEQHFVLPDGRTVTVHVGETSDHNVAEFHARPDGSGYDVALSERARDVDVTRALAHELTEIRLSQDPEIRIDPVDDRPPAMTSHLGGRFAEMRVLAEHIDRAVADPSRAHELPRLRQDLRDLADHLGMHDPAHADSVRRLLAEHDPRLAQRYELEEQGGHVHRPAPNGHPENAQDTPAGTHDADRAHPDIPAAHMHPQSVHTHDHEAAPTTPDTKPVADLNEHPGGIERNGDLIATVDGRPVEEHVDKIARERADKFRAAAEKFSRQPGEKPIKTQRRVARAQDDGTYVGQKSHGSVTAAVVDLRTGIAYEGANGGRNDVIPKDERHPALRANIDGMKAAGLARPEGGYANLSRSGGPDGKTYPGYAKEVRPYPHFDQPWGHAEVKAANAALWARERANVERREQGLPELPTGPEALAEMYSQTYKPFEGDEPRPTPYCANCNHTMGEAQNFSGRYTDFPSGPENLVDQYRPARSSLDPPSGPPDARGLPHTAKPALHTEASHTGEPVRPAEAPRTGKSTNPAEPPHTDTAADHGTASPVGEFRGDAEPDGAQPLSRESVVDKIEHNLRLIEPEDMAWNHEAGRFEMTHDGRALDISVDVGPTTGNAVAEFTARRDESGHITGYDIHVSPHARDEDVVRAVAHELAEIRLAHDEDVVIDPVDDRPTRMTTHLGGRFAELRVLVEQIGEGVAARAKPHVMAPLRRDLNDLMYHLGLHDPEHAPTVERLLAQHDPDLARLIDQSRIPDPGILRPGPVDHDAAPTPHDLGRIRQLRELAEGTREGHAATRREALTLVERLGLREGTPGAADRRRIIADHLTEQARGRVDELLADVGRRDSELSVADREHVETVRLERRAADALDFLSIPTHGAVMKTHIAYRAEMAEHLARAHGTDAHTTGSGRLRLVGDHHTVEDVRTGKRWFRWPPGTQEYPDHTPIPDVGLPADPDHRLPADPRQLHREWQSLSPEDKDAWHRADPFIGNRDGIPHADRDRYNRQTLEMLRHQTEQQMLRAQAQPETPQVLAERKQMQDRLDIIRDMKENYLDRPTEEGMPAVHLSYIDEKLQYIYALGDPDTAQNVAIEVAGAFRRRSGVGYALETLAQVRQAALAIDPNAETSVILFGAYNNPNSLIQAMHSGHAEDGAARLREFHDGLRATHQGPRANTTTIAHSYGAVTAGHAAGHGHELNTDALVFIGSFGTGVTHVGDLGLTGLDPSQVGDHVFATLAEYDSLVMMPPTHGPAPTDPEFGARVFESDSRPTRTRLGWNPDDHGGKNYFSAAHGSYRTLGMILTGNARRLR</sequence>
<feature type="compositionally biased region" description="Polar residues" evidence="2">
    <location>
        <begin position="374"/>
        <end position="385"/>
    </location>
</feature>
<feature type="coiled-coil region" evidence="1">
    <location>
        <begin position="2469"/>
        <end position="2519"/>
    </location>
</feature>
<feature type="region of interest" description="Disordered" evidence="2">
    <location>
        <begin position="1928"/>
        <end position="2031"/>
    </location>
</feature>
<feature type="compositionally biased region" description="Low complexity" evidence="2">
    <location>
        <begin position="537"/>
        <end position="550"/>
    </location>
</feature>
<feature type="compositionally biased region" description="Basic and acidic residues" evidence="2">
    <location>
        <begin position="685"/>
        <end position="731"/>
    </location>
</feature>
<keyword evidence="6" id="KW-1185">Reference proteome</keyword>
<evidence type="ECO:0000313" key="5">
    <source>
        <dbReference type="EMBL" id="MTE11544.1"/>
    </source>
</evidence>
<protein>
    <recommendedName>
        <fullName evidence="7">Tox-PL domain-containing protein</fullName>
    </recommendedName>
</protein>
<feature type="region of interest" description="Disordered" evidence="2">
    <location>
        <begin position="1632"/>
        <end position="1707"/>
    </location>
</feature>
<feature type="domain" description="Outer membrane channel protein CpnT-like N-terminal" evidence="4">
    <location>
        <begin position="1"/>
        <end position="118"/>
    </location>
</feature>
<feature type="region of interest" description="Disordered" evidence="2">
    <location>
        <begin position="1368"/>
        <end position="1443"/>
    </location>
</feature>
<evidence type="ECO:0000313" key="6">
    <source>
        <dbReference type="Proteomes" id="UP000432464"/>
    </source>
</evidence>
<proteinExistence type="predicted"/>
<dbReference type="InterPro" id="IPR057746">
    <property type="entry name" value="CpnT-like_N"/>
</dbReference>
<accession>A0A6I3KTY6</accession>
<feature type="compositionally biased region" description="Polar residues" evidence="2">
    <location>
        <begin position="517"/>
        <end position="526"/>
    </location>
</feature>
<keyword evidence="1" id="KW-0175">Coiled coil</keyword>
<feature type="compositionally biased region" description="Polar residues" evidence="2">
    <location>
        <begin position="564"/>
        <end position="573"/>
    </location>
</feature>
<feature type="compositionally biased region" description="Basic and acidic residues" evidence="2">
    <location>
        <begin position="419"/>
        <end position="433"/>
    </location>
</feature>
<evidence type="ECO:0008006" key="7">
    <source>
        <dbReference type="Google" id="ProtNLM"/>
    </source>
</evidence>
<dbReference type="Pfam" id="PF06259">
    <property type="entry name" value="Abhydrolase_8"/>
    <property type="match status" value="1"/>
</dbReference>
<feature type="region of interest" description="Disordered" evidence="2">
    <location>
        <begin position="278"/>
        <end position="755"/>
    </location>
</feature>
<evidence type="ECO:0000259" key="3">
    <source>
        <dbReference type="Pfam" id="PF06259"/>
    </source>
</evidence>
<feature type="compositionally biased region" description="Basic and acidic residues" evidence="2">
    <location>
        <begin position="1695"/>
        <end position="1706"/>
    </location>
</feature>
<gene>
    <name evidence="5" type="ORF">GLP40_01905</name>
</gene>
<comment type="caution">
    <text evidence="5">The sequence shown here is derived from an EMBL/GenBank/DDBJ whole genome shotgun (WGS) entry which is preliminary data.</text>
</comment>
<feature type="domain" description="DUF1023" evidence="3">
    <location>
        <begin position="2540"/>
        <end position="2683"/>
    </location>
</feature>
<dbReference type="EMBL" id="WMBB01000001">
    <property type="protein sequence ID" value="MTE11544.1"/>
    <property type="molecule type" value="Genomic_DNA"/>
</dbReference>